<dbReference type="InterPro" id="IPR002182">
    <property type="entry name" value="NB-ARC"/>
</dbReference>
<gene>
    <name evidence="6" type="ORF">FCM35_KLT16085</name>
</gene>
<feature type="domain" description="R13L1/DRL21-like LRR repeat region" evidence="5">
    <location>
        <begin position="381"/>
        <end position="507"/>
    </location>
</feature>
<evidence type="ECO:0000313" key="7">
    <source>
        <dbReference type="Proteomes" id="UP000623129"/>
    </source>
</evidence>
<evidence type="ECO:0000313" key="6">
    <source>
        <dbReference type="EMBL" id="KAF3340314.1"/>
    </source>
</evidence>
<evidence type="ECO:0000259" key="5">
    <source>
        <dbReference type="Pfam" id="PF25019"/>
    </source>
</evidence>
<dbReference type="Pfam" id="PF25019">
    <property type="entry name" value="LRR_R13L1-DRL21"/>
    <property type="match status" value="1"/>
</dbReference>
<dbReference type="Proteomes" id="UP000623129">
    <property type="component" value="Unassembled WGS sequence"/>
</dbReference>
<dbReference type="SUPFAM" id="SSF52058">
    <property type="entry name" value="L domain-like"/>
    <property type="match status" value="1"/>
</dbReference>
<feature type="domain" description="Disease resistance protein winged helix" evidence="4">
    <location>
        <begin position="156"/>
        <end position="197"/>
    </location>
</feature>
<accession>A0A833RFF5</accession>
<dbReference type="Pfam" id="PF00931">
    <property type="entry name" value="NB-ARC"/>
    <property type="match status" value="1"/>
</dbReference>
<dbReference type="InterPro" id="IPR032675">
    <property type="entry name" value="LRR_dom_sf"/>
</dbReference>
<organism evidence="6 7">
    <name type="scientific">Carex littledalei</name>
    <dbReference type="NCBI Taxonomy" id="544730"/>
    <lineage>
        <taxon>Eukaryota</taxon>
        <taxon>Viridiplantae</taxon>
        <taxon>Streptophyta</taxon>
        <taxon>Embryophyta</taxon>
        <taxon>Tracheophyta</taxon>
        <taxon>Spermatophyta</taxon>
        <taxon>Magnoliopsida</taxon>
        <taxon>Liliopsida</taxon>
        <taxon>Poales</taxon>
        <taxon>Cyperaceae</taxon>
        <taxon>Cyperoideae</taxon>
        <taxon>Cariceae</taxon>
        <taxon>Carex</taxon>
        <taxon>Carex subgen. Euthyceras</taxon>
    </lineage>
</organism>
<name>A0A833RFF5_9POAL</name>
<dbReference type="InterPro" id="IPR027417">
    <property type="entry name" value="P-loop_NTPase"/>
</dbReference>
<protein>
    <submittedName>
        <fullName evidence="6">Putative disease resistance protein RGA1</fullName>
    </submittedName>
</protein>
<evidence type="ECO:0000256" key="1">
    <source>
        <dbReference type="ARBA" id="ARBA00022614"/>
    </source>
</evidence>
<sequence length="904" mass="102242">MAHKIKDLREKMDSFSKEVSQFKLEPGASQGPLENMDERETHSFVESADVIGREEERKRIVAVSCLRGSKVVITTRSLKVSSVMKSSENLQLRPLPDDICWDLFQSRAFEAGATQSERLVAIGKEIVKKCVGIPLAAQALGSLLLFKREEVDWRENERDGHTVFNDLLWRSFFLEAKKDEDGQVRKCKLHDLMHDLARWVAGKHLCTVTKDISGDTVNKKTYHLLIDEWSFKLGMLEETKKAKSLRTLLILRCNPIEKSFLSRIFVMLRCLRVLDLSSSQIKVIPDSVGCLIHLRYLDLSSSLIELLPESIGYLLNLQVLKLPNTKIKKLPESLRKLQSLRHLDIRRCILLTDMPVGVARLTHLQTLTDFVVGKKKTSCGLGELKELDLSGELFIRHLENFKPEGTEVEHTILSNKEYLVSLRLTWHHHTNSTSNNDSERALDLLRPHKNLKRLQLHSYNGLKFPPWLSDSLLTSLVEVKLTYCTKCEHLPSFGGIASLKDLQIIGMHEVRQISVEFYGTGLVKGFPSLEKLAFFDMPKLEEWSVLEVMPFSQLMMLTIGKCPALRSIPWVQSLQKLDLSHCSSSLLASLPNTSNLPVLSSLLMDNIQGLTFLPDGFLLCFSSLRKLIVSSCMQLEHLPLIDMQQLVTLQSLEIFDCPQLNSLAFNAVQLTCLRNLNIRNCRSLESLPQNWTGITSLQSISIADCRNVTSWTEMDIEGLSSVSDFSLEICNNKRNVSGWLRHLTNLQTLTIHGAHDNRHPQPGKLITGNSFTICCCGDGLGSLLQGLSSASSLEHLKLEYISGIALPDSIGEIQSLQYLSIHNCAEFASLPNSLRGLTRLEGLWIQGCPLLERRCQRNIGEDWSIISHVRIVEIGYRNLTPDEPERRESRSCDLVCNCCQFRTR</sequence>
<dbReference type="OrthoDB" id="774413at2759"/>
<dbReference type="PANTHER" id="PTHR36766:SF40">
    <property type="entry name" value="DISEASE RESISTANCE PROTEIN RGA3"/>
    <property type="match status" value="1"/>
</dbReference>
<dbReference type="SUPFAM" id="SSF52540">
    <property type="entry name" value="P-loop containing nucleoside triphosphate hydrolases"/>
    <property type="match status" value="1"/>
</dbReference>
<dbReference type="Gene3D" id="1.10.8.430">
    <property type="entry name" value="Helical domain of apoptotic protease-activating factors"/>
    <property type="match status" value="1"/>
</dbReference>
<dbReference type="Pfam" id="PF23559">
    <property type="entry name" value="WHD_DRP"/>
    <property type="match status" value="1"/>
</dbReference>
<dbReference type="Pfam" id="PF13855">
    <property type="entry name" value="LRR_8"/>
    <property type="match status" value="1"/>
</dbReference>
<dbReference type="InterPro" id="IPR001611">
    <property type="entry name" value="Leu-rich_rpt"/>
</dbReference>
<dbReference type="PANTHER" id="PTHR36766">
    <property type="entry name" value="PLANT BROAD-SPECTRUM MILDEW RESISTANCE PROTEIN RPW8"/>
    <property type="match status" value="1"/>
</dbReference>
<proteinExistence type="predicted"/>
<feature type="domain" description="NB-ARC" evidence="3">
    <location>
        <begin position="64"/>
        <end position="111"/>
    </location>
</feature>
<dbReference type="InterPro" id="IPR056789">
    <property type="entry name" value="LRR_R13L1-DRL21"/>
</dbReference>
<evidence type="ECO:0000256" key="2">
    <source>
        <dbReference type="ARBA" id="ARBA00022821"/>
    </source>
</evidence>
<dbReference type="GO" id="GO:0043531">
    <property type="term" value="F:ADP binding"/>
    <property type="evidence" value="ECO:0007669"/>
    <property type="project" value="InterPro"/>
</dbReference>
<keyword evidence="2" id="KW-0611">Plant defense</keyword>
<dbReference type="SUPFAM" id="SSF52047">
    <property type="entry name" value="RNI-like"/>
    <property type="match status" value="1"/>
</dbReference>
<keyword evidence="1" id="KW-0433">Leucine-rich repeat</keyword>
<dbReference type="InterPro" id="IPR042197">
    <property type="entry name" value="Apaf_helical"/>
</dbReference>
<dbReference type="Gene3D" id="3.80.10.10">
    <property type="entry name" value="Ribonuclease Inhibitor"/>
    <property type="match status" value="5"/>
</dbReference>
<keyword evidence="7" id="KW-1185">Reference proteome</keyword>
<evidence type="ECO:0000259" key="3">
    <source>
        <dbReference type="Pfam" id="PF00931"/>
    </source>
</evidence>
<dbReference type="EMBL" id="SWLB01000003">
    <property type="protein sequence ID" value="KAF3340314.1"/>
    <property type="molecule type" value="Genomic_DNA"/>
</dbReference>
<reference evidence="6" key="1">
    <citation type="submission" date="2020-01" db="EMBL/GenBank/DDBJ databases">
        <title>Genome sequence of Kobresia littledalei, the first chromosome-level genome in the family Cyperaceae.</title>
        <authorList>
            <person name="Qu G."/>
        </authorList>
    </citation>
    <scope>NUCLEOTIDE SEQUENCE</scope>
    <source>
        <strain evidence="6">C.B.Clarke</strain>
        <tissue evidence="6">Leaf</tissue>
    </source>
</reference>
<evidence type="ECO:0000259" key="4">
    <source>
        <dbReference type="Pfam" id="PF23559"/>
    </source>
</evidence>
<dbReference type="InterPro" id="IPR058922">
    <property type="entry name" value="WHD_DRP"/>
</dbReference>
<comment type="caution">
    <text evidence="6">The sequence shown here is derived from an EMBL/GenBank/DDBJ whole genome shotgun (WGS) entry which is preliminary data.</text>
</comment>
<dbReference type="AlphaFoldDB" id="A0A833RFF5"/>